<feature type="transmembrane region" description="Helical" evidence="1">
    <location>
        <begin position="185"/>
        <end position="210"/>
    </location>
</feature>
<evidence type="ECO:0000313" key="3">
    <source>
        <dbReference type="EMBL" id="EMB30647.1"/>
    </source>
</evidence>
<comment type="caution">
    <text evidence="3">The sequence shown here is derived from an EMBL/GenBank/DDBJ whole genome shotgun (WGS) entry which is preliminary data.</text>
</comment>
<sequence>MQKDKILKKIIVLCFFIFYNFNSFGLTVPPLSGPVVDKAGILSRSESEKIENFLLDLDRKSKVQIAVLIIPSLEGESIEDYSMQVAEEWKLGDKEKDSGALLVVAVKDKKLRIEVGYGLEENLTDSRSGQIIRNFITPQFRSGNYGEGIYDGIKAMAAYASEDESLLKEIAVSDEDDEGGFPQALLFFLFVYLMISKFSPGGLFWIFYLLSRSGRAGRSFSGRSSSRGSFFGGSMGRSSGRGFSGGGFSGGGGSFGGGGASGGW</sequence>
<protein>
    <recommendedName>
        <fullName evidence="2">TPM domain-containing protein</fullName>
    </recommendedName>
</protein>
<dbReference type="PANTHER" id="PTHR30373">
    <property type="entry name" value="UPF0603 PROTEIN YGCG"/>
    <property type="match status" value="1"/>
</dbReference>
<accession>A0A0E2EEJ5</accession>
<feature type="domain" description="TPM" evidence="2">
    <location>
        <begin position="35"/>
        <end position="158"/>
    </location>
</feature>
<name>A0A0E2EEJ5_TREDN</name>
<keyword evidence="1" id="KW-0812">Transmembrane</keyword>
<keyword evidence="1" id="KW-0472">Membrane</keyword>
<proteinExistence type="predicted"/>
<dbReference type="HOGENOM" id="CLU_035211_1_2_12"/>
<keyword evidence="1" id="KW-1133">Transmembrane helix</keyword>
<dbReference type="Gene3D" id="3.10.310.50">
    <property type="match status" value="1"/>
</dbReference>
<evidence type="ECO:0000259" key="2">
    <source>
        <dbReference type="Pfam" id="PF04536"/>
    </source>
</evidence>
<dbReference type="InterPro" id="IPR007621">
    <property type="entry name" value="TPM_dom"/>
</dbReference>
<reference evidence="3" key="1">
    <citation type="submission" date="2012-01" db="EMBL/GenBank/DDBJ databases">
        <title>The Genome Sequence of Treponema denticola H-22.</title>
        <authorList>
            <consortium name="The Broad Institute Genome Sequencing Platform"/>
            <person name="Earl A."/>
            <person name="Ward D."/>
            <person name="Feldgarden M."/>
            <person name="Gevers D."/>
            <person name="Blanton J.M."/>
            <person name="Fenno C.J."/>
            <person name="Baranova O.V."/>
            <person name="Mathney J."/>
            <person name="Dewhirst F.E."/>
            <person name="Izard J."/>
            <person name="Young S.K."/>
            <person name="Zeng Q."/>
            <person name="Gargeya S."/>
            <person name="Fitzgerald M."/>
            <person name="Haas B."/>
            <person name="Abouelleil A."/>
            <person name="Alvarado L."/>
            <person name="Arachchi H.M."/>
            <person name="Berlin A."/>
            <person name="Chapman S.B."/>
            <person name="Gearin G."/>
            <person name="Goldberg J."/>
            <person name="Griggs A."/>
            <person name="Gujja S."/>
            <person name="Hansen M."/>
            <person name="Heiman D."/>
            <person name="Howarth C."/>
            <person name="Larimer J."/>
            <person name="Lui A."/>
            <person name="MacDonald P.J.P."/>
            <person name="McCowen C."/>
            <person name="Montmayeur A."/>
            <person name="Murphy C."/>
            <person name="Neiman D."/>
            <person name="Pearson M."/>
            <person name="Priest M."/>
            <person name="Roberts A."/>
            <person name="Saif S."/>
            <person name="Shea T."/>
            <person name="Sisk P."/>
            <person name="Stolte C."/>
            <person name="Sykes S."/>
            <person name="Wortman J."/>
            <person name="Nusbaum C."/>
            <person name="Birren B."/>
        </authorList>
    </citation>
    <scope>NUCLEOTIDE SEQUENCE [LARGE SCALE GENOMIC DNA]</scope>
    <source>
        <strain evidence="3">H-22</strain>
    </source>
</reference>
<dbReference type="PATRIC" id="fig|999432.5.peg.2424"/>
<dbReference type="RefSeq" id="WP_002685802.1">
    <property type="nucleotide sequence ID" value="NZ_CM001795.1"/>
</dbReference>
<gene>
    <name evidence="3" type="ORF">HMPREF9726_02332</name>
</gene>
<dbReference type="AlphaFoldDB" id="A0A0E2EEJ5"/>
<dbReference type="Pfam" id="PF04536">
    <property type="entry name" value="TPM_phosphatase"/>
    <property type="match status" value="1"/>
</dbReference>
<dbReference type="PANTHER" id="PTHR30373:SF2">
    <property type="entry name" value="UPF0603 PROTEIN YGCG"/>
    <property type="match status" value="1"/>
</dbReference>
<evidence type="ECO:0000256" key="1">
    <source>
        <dbReference type="SAM" id="Phobius"/>
    </source>
</evidence>
<dbReference type="Proteomes" id="UP000011705">
    <property type="component" value="Chromosome"/>
</dbReference>
<dbReference type="EMBL" id="AGDV01000021">
    <property type="protein sequence ID" value="EMB30647.1"/>
    <property type="molecule type" value="Genomic_DNA"/>
</dbReference>
<organism evidence="3">
    <name type="scientific">Treponema denticola H-22</name>
    <dbReference type="NCBI Taxonomy" id="999432"/>
    <lineage>
        <taxon>Bacteria</taxon>
        <taxon>Pseudomonadati</taxon>
        <taxon>Spirochaetota</taxon>
        <taxon>Spirochaetia</taxon>
        <taxon>Spirochaetales</taxon>
        <taxon>Treponemataceae</taxon>
        <taxon>Treponema</taxon>
    </lineage>
</organism>